<dbReference type="InterPro" id="IPR040807">
    <property type="entry name" value="DUF5522"/>
</dbReference>
<gene>
    <name evidence="1" type="ORF">PYK22_02117</name>
</gene>
<proteinExistence type="predicted"/>
<sequence>MVFTARFHLKRGYCCGNNCRHCPYGDEAALTAREEAERDDLRSQNG</sequence>
<reference evidence="1 2" key="1">
    <citation type="submission" date="2013-12" db="EMBL/GenBank/DDBJ databases">
        <authorList>
            <person name="Stott M."/>
        </authorList>
    </citation>
    <scope>NUCLEOTIDE SEQUENCE [LARGE SCALE GENOMIC DNA]</scope>
    <source>
        <strain evidence="1 2">K22</strain>
    </source>
</reference>
<dbReference type="Pfam" id="PF17653">
    <property type="entry name" value="DUF5522"/>
    <property type="match status" value="1"/>
</dbReference>
<accession>A0A0B6X173</accession>
<dbReference type="Proteomes" id="UP000031518">
    <property type="component" value="Unassembled WGS sequence"/>
</dbReference>
<evidence type="ECO:0000313" key="2">
    <source>
        <dbReference type="Proteomes" id="UP000031518"/>
    </source>
</evidence>
<keyword evidence="2" id="KW-1185">Reference proteome</keyword>
<dbReference type="AlphaFoldDB" id="A0A0B6X173"/>
<dbReference type="EMBL" id="CBXV010000007">
    <property type="protein sequence ID" value="CDM66105.1"/>
    <property type="molecule type" value="Genomic_DNA"/>
</dbReference>
<protein>
    <submittedName>
        <fullName evidence="1">Uncharacterized protein</fullName>
    </submittedName>
</protein>
<name>A0A0B6X173_9BACT</name>
<reference evidence="1 2" key="2">
    <citation type="submission" date="2015-01" db="EMBL/GenBank/DDBJ databases">
        <title>Complete genome sequence of Pyrinomonas methylaliphatogenes type strain K22T.</title>
        <authorList>
            <person name="Lee K.C.Y."/>
            <person name="Power J.F."/>
            <person name="Dunfield P.F."/>
            <person name="Morgan X.C."/>
            <person name="Huttenhower C."/>
            <person name="Stott M.B."/>
        </authorList>
    </citation>
    <scope>NUCLEOTIDE SEQUENCE [LARGE SCALE GENOMIC DNA]</scope>
    <source>
        <strain evidence="1 2">K22</strain>
    </source>
</reference>
<organism evidence="1 2">
    <name type="scientific">Pyrinomonas methylaliphatogenes</name>
    <dbReference type="NCBI Taxonomy" id="454194"/>
    <lineage>
        <taxon>Bacteria</taxon>
        <taxon>Pseudomonadati</taxon>
        <taxon>Acidobacteriota</taxon>
        <taxon>Blastocatellia</taxon>
        <taxon>Blastocatellales</taxon>
        <taxon>Pyrinomonadaceae</taxon>
        <taxon>Pyrinomonas</taxon>
    </lineage>
</organism>
<evidence type="ECO:0000313" key="1">
    <source>
        <dbReference type="EMBL" id="CDM66105.1"/>
    </source>
</evidence>
<dbReference type="STRING" id="454194.PYK22_02117"/>